<dbReference type="EMBL" id="AWUY01000030">
    <property type="protein sequence ID" value="ERJ80415.1"/>
    <property type="molecule type" value="Genomic_DNA"/>
</dbReference>
<evidence type="ECO:0000313" key="1">
    <source>
        <dbReference type="EMBL" id="ERJ80415.1"/>
    </source>
</evidence>
<reference evidence="1 2" key="1">
    <citation type="submission" date="2013-06" db="EMBL/GenBank/DDBJ databases">
        <authorList>
            <person name="Weinstock G."/>
            <person name="Sodergren E."/>
            <person name="Lobos E.A."/>
            <person name="Fulton L."/>
            <person name="Fulton R."/>
            <person name="Courtney L."/>
            <person name="Fronick C."/>
            <person name="O'Laughlin M."/>
            <person name="Godfrey J."/>
            <person name="Wilson R.M."/>
            <person name="Miner T."/>
            <person name="Farmer C."/>
            <person name="Delehaunty K."/>
            <person name="Cordes M."/>
            <person name="Minx P."/>
            <person name="Tomlinson C."/>
            <person name="Chen J."/>
            <person name="Wollam A."/>
            <person name="Pepin K.H."/>
            <person name="Bhonagiri V."/>
            <person name="Zhang X."/>
            <person name="Warren W."/>
            <person name="Mitreva M."/>
            <person name="Mardis E.R."/>
            <person name="Wilson R.K."/>
        </authorList>
    </citation>
    <scope>NUCLEOTIDE SEQUENCE [LARGE SCALE GENOMIC DNA]</scope>
    <source>
        <strain evidence="1 2">ATCC 29426</strain>
    </source>
</reference>
<sequence length="48" mass="5600">MSDTLFPQTLSFHFIFLCLKVHFNTKLGQKVFLYAGQLMLWAKTIFSS</sequence>
<evidence type="ECO:0000313" key="2">
    <source>
        <dbReference type="Proteomes" id="UP000016660"/>
    </source>
</evidence>
<proteinExistence type="predicted"/>
<accession>A0ABN0NUM3</accession>
<name>A0ABN0NUM3_9BACT</name>
<gene>
    <name evidence="1" type="ORF">HMPREF0653_00461</name>
</gene>
<dbReference type="Proteomes" id="UP000016660">
    <property type="component" value="Unassembled WGS sequence"/>
</dbReference>
<keyword evidence="2" id="KW-1185">Reference proteome</keyword>
<comment type="caution">
    <text evidence="1">The sequence shown here is derived from an EMBL/GenBank/DDBJ whole genome shotgun (WGS) entry which is preliminary data.</text>
</comment>
<protein>
    <submittedName>
        <fullName evidence="1">Uncharacterized protein</fullName>
    </submittedName>
</protein>
<organism evidence="1 2">
    <name type="scientific">Prevotella disiens JCM 6334 = ATCC 29426</name>
    <dbReference type="NCBI Taxonomy" id="1235811"/>
    <lineage>
        <taxon>Bacteria</taxon>
        <taxon>Pseudomonadati</taxon>
        <taxon>Bacteroidota</taxon>
        <taxon>Bacteroidia</taxon>
        <taxon>Bacteroidales</taxon>
        <taxon>Prevotellaceae</taxon>
        <taxon>Prevotella</taxon>
    </lineage>
</organism>